<reference evidence="3" key="1">
    <citation type="submission" date="2016-12" db="EMBL/GenBank/DDBJ databases">
        <authorList>
            <person name="Varghese N."/>
            <person name="Submissions S."/>
        </authorList>
    </citation>
    <scope>NUCLEOTIDE SEQUENCE [LARGE SCALE GENOMIC DNA]</scope>
    <source>
        <strain evidence="3">DSM 45599</strain>
    </source>
</reference>
<keyword evidence="3" id="KW-1185">Reference proteome</keyword>
<dbReference type="AlphaFoldDB" id="A0A1N5TQX7"/>
<organism evidence="2 3">
    <name type="scientific">Micromonospora cremea</name>
    <dbReference type="NCBI Taxonomy" id="709881"/>
    <lineage>
        <taxon>Bacteria</taxon>
        <taxon>Bacillati</taxon>
        <taxon>Actinomycetota</taxon>
        <taxon>Actinomycetes</taxon>
        <taxon>Micromonosporales</taxon>
        <taxon>Micromonosporaceae</taxon>
        <taxon>Micromonospora</taxon>
    </lineage>
</organism>
<proteinExistence type="predicted"/>
<evidence type="ECO:0000256" key="1">
    <source>
        <dbReference type="SAM" id="Phobius"/>
    </source>
</evidence>
<feature type="transmembrane region" description="Helical" evidence="1">
    <location>
        <begin position="78"/>
        <end position="101"/>
    </location>
</feature>
<evidence type="ECO:0000313" key="2">
    <source>
        <dbReference type="EMBL" id="SIM50576.1"/>
    </source>
</evidence>
<evidence type="ECO:0000313" key="3">
    <source>
        <dbReference type="Proteomes" id="UP000185124"/>
    </source>
</evidence>
<name>A0A1N5TQX7_9ACTN</name>
<sequence length="112" mass="11881">MTLLASGGVLALVVWDVPGILRAVSVLVYIAAAPGLACARLIRIPDGPSRFVVGVALSLALGVLVAQGMIHLHRWSPLLGLATLTTIASLVALIELAQVVLHHHRWRRTEAE</sequence>
<accession>A0A1N5TQX7</accession>
<dbReference type="Proteomes" id="UP000185124">
    <property type="component" value="Unassembled WGS sequence"/>
</dbReference>
<dbReference type="EMBL" id="FSQT01000001">
    <property type="protein sequence ID" value="SIM50576.1"/>
    <property type="molecule type" value="Genomic_DNA"/>
</dbReference>
<keyword evidence="1" id="KW-1133">Transmembrane helix</keyword>
<gene>
    <name evidence="2" type="ORF">SAMN04489832_0314</name>
</gene>
<dbReference type="STRING" id="709881.SAMN04489832_0314"/>
<keyword evidence="1" id="KW-0472">Membrane</keyword>
<evidence type="ECO:0008006" key="4">
    <source>
        <dbReference type="Google" id="ProtNLM"/>
    </source>
</evidence>
<dbReference type="OrthoDB" id="3396131at2"/>
<feature type="transmembrane region" description="Helical" evidence="1">
    <location>
        <begin position="51"/>
        <end position="72"/>
    </location>
</feature>
<feature type="transmembrane region" description="Helical" evidence="1">
    <location>
        <begin position="20"/>
        <end position="39"/>
    </location>
</feature>
<protein>
    <recommendedName>
        <fullName evidence="4">DUF1616 domain-containing protein</fullName>
    </recommendedName>
</protein>
<keyword evidence="1" id="KW-0812">Transmembrane</keyword>
<dbReference type="RefSeq" id="WP_074308128.1">
    <property type="nucleotide sequence ID" value="NZ_FSQT01000001.1"/>
</dbReference>